<gene>
    <name evidence="1" type="primary">pilM</name>
    <name evidence="1" type="ORF">WMW72_11875</name>
</gene>
<dbReference type="PANTHER" id="PTHR32432:SF3">
    <property type="entry name" value="ETHANOLAMINE UTILIZATION PROTEIN EUTJ"/>
    <property type="match status" value="1"/>
</dbReference>
<evidence type="ECO:0000313" key="1">
    <source>
        <dbReference type="EMBL" id="MEK8128604.1"/>
    </source>
</evidence>
<dbReference type="CDD" id="cd24049">
    <property type="entry name" value="ASKHA_NBD_PilM"/>
    <property type="match status" value="1"/>
</dbReference>
<dbReference type="EMBL" id="JBBPCC010000006">
    <property type="protein sequence ID" value="MEK8128604.1"/>
    <property type="molecule type" value="Genomic_DNA"/>
</dbReference>
<dbReference type="PANTHER" id="PTHR32432">
    <property type="entry name" value="CELL DIVISION PROTEIN FTSA-RELATED"/>
    <property type="match status" value="1"/>
</dbReference>
<dbReference type="InterPro" id="IPR050696">
    <property type="entry name" value="FtsA/MreB"/>
</dbReference>
<dbReference type="SUPFAM" id="SSF53067">
    <property type="entry name" value="Actin-like ATPase domain"/>
    <property type="match status" value="1"/>
</dbReference>
<proteinExistence type="predicted"/>
<comment type="caution">
    <text evidence="1">The sequence shown here is derived from an EMBL/GenBank/DDBJ whole genome shotgun (WGS) entry which is preliminary data.</text>
</comment>
<name>A0ABU9DIB6_9BACL</name>
<dbReference type="Gene3D" id="3.30.420.40">
    <property type="match status" value="3"/>
</dbReference>
<evidence type="ECO:0000313" key="2">
    <source>
        <dbReference type="Proteomes" id="UP001469365"/>
    </source>
</evidence>
<dbReference type="Proteomes" id="UP001469365">
    <property type="component" value="Unassembled WGS sequence"/>
</dbReference>
<dbReference type="InterPro" id="IPR005883">
    <property type="entry name" value="PilM"/>
</dbReference>
<sequence length="396" mass="44472">MRFKVERLRQWMTLASHYLGIEITDSAVKLTELMIKSGASASVTSCIREPLPVDAVQDGKIMRPHELVRTLQTAKARLKKRTSRANISLPSQNVMVRFMKFPDIPVKELRQVIDFEIKHNIHLPFEDPVYDFVKLNGHHNQRSSVRLMKRNPPNIQQSAAIKEAAASSESLFGGKNSDPFADLDQTADVVHEELCDVMLVAVPRPMVEQYVDLFKQAGIKIASIEIKAMSLFRCLQSIDAQLKGTYLLIDINDTICDVNVFSDGQLKISRNVQVAFQEKEQAKEEHDDPFSWLSGADSHGDSGFTNACSELAHELERLINFYKYTLNNRNEEFGALFIAGDVSRLDEISEYLQNRLSLKVTSLQASVSWDKELRAKTVASEAFATTIGLALRGAAT</sequence>
<dbReference type="PIRSF" id="PIRSF019169">
    <property type="entry name" value="PilM"/>
    <property type="match status" value="1"/>
</dbReference>
<accession>A0ABU9DIB6</accession>
<dbReference type="Gene3D" id="3.30.1490.300">
    <property type="match status" value="1"/>
</dbReference>
<dbReference type="Pfam" id="PF11104">
    <property type="entry name" value="PilM_2"/>
    <property type="match status" value="1"/>
</dbReference>
<keyword evidence="2" id="KW-1185">Reference proteome</keyword>
<dbReference type="InterPro" id="IPR043129">
    <property type="entry name" value="ATPase_NBD"/>
</dbReference>
<organism evidence="1 2">
    <name type="scientific">Paenibacillus filicis</name>
    <dbReference type="NCBI Taxonomy" id="669464"/>
    <lineage>
        <taxon>Bacteria</taxon>
        <taxon>Bacillati</taxon>
        <taxon>Bacillota</taxon>
        <taxon>Bacilli</taxon>
        <taxon>Bacillales</taxon>
        <taxon>Paenibacillaceae</taxon>
        <taxon>Paenibacillus</taxon>
    </lineage>
</organism>
<protein>
    <submittedName>
        <fullName evidence="1">Pilus assembly protein PilM</fullName>
    </submittedName>
</protein>
<reference evidence="1 2" key="1">
    <citation type="submission" date="2024-04" db="EMBL/GenBank/DDBJ databases">
        <title>draft genome sequnece of Paenibacillus filicis.</title>
        <authorList>
            <person name="Kim D.-U."/>
        </authorList>
    </citation>
    <scope>NUCLEOTIDE SEQUENCE [LARGE SCALE GENOMIC DNA]</scope>
    <source>
        <strain evidence="1 2">KACC14197</strain>
    </source>
</reference>